<keyword evidence="2" id="KW-1185">Reference proteome</keyword>
<protein>
    <submittedName>
        <fullName evidence="1">Uncharacterized protein</fullName>
    </submittedName>
</protein>
<proteinExistence type="predicted"/>
<name>A0A1A8THD2_9GAMM</name>
<evidence type="ECO:0000313" key="1">
    <source>
        <dbReference type="EMBL" id="SBS32652.1"/>
    </source>
</evidence>
<organism evidence="1 2">
    <name type="scientific">Marinomonas spartinae</name>
    <dbReference type="NCBI Taxonomy" id="1792290"/>
    <lineage>
        <taxon>Bacteria</taxon>
        <taxon>Pseudomonadati</taxon>
        <taxon>Pseudomonadota</taxon>
        <taxon>Gammaproteobacteria</taxon>
        <taxon>Oceanospirillales</taxon>
        <taxon>Oceanospirillaceae</taxon>
        <taxon>Marinomonas</taxon>
    </lineage>
</organism>
<dbReference type="EMBL" id="FLOB01000005">
    <property type="protein sequence ID" value="SBS32652.1"/>
    <property type="molecule type" value="Genomic_DNA"/>
</dbReference>
<accession>A0A1A8THD2</accession>
<sequence>MKYFQTGGMKFTDETQQNKEILLVLSTNYSVDTKKA</sequence>
<reference evidence="1 2" key="1">
    <citation type="submission" date="2016-06" db="EMBL/GenBank/DDBJ databases">
        <authorList>
            <person name="Kjaerup R.B."/>
            <person name="Dalgaard T.S."/>
            <person name="Juul-Madsen H.R."/>
        </authorList>
    </citation>
    <scope>NUCLEOTIDE SEQUENCE [LARGE SCALE GENOMIC DNA]</scope>
    <source>
        <strain evidence="1 2">CECT 8886</strain>
    </source>
</reference>
<dbReference type="AlphaFoldDB" id="A0A1A8THD2"/>
<evidence type="ECO:0000313" key="2">
    <source>
        <dbReference type="Proteomes" id="UP000092544"/>
    </source>
</evidence>
<dbReference type="Proteomes" id="UP000092544">
    <property type="component" value="Unassembled WGS sequence"/>
</dbReference>
<gene>
    <name evidence="1" type="ORF">MSP8886_02506</name>
</gene>